<dbReference type="InterPro" id="IPR019219">
    <property type="entry name" value="DUF2130"/>
</dbReference>
<proteinExistence type="predicted"/>
<keyword evidence="3" id="KW-1185">Reference proteome</keyword>
<evidence type="ECO:0000256" key="1">
    <source>
        <dbReference type="SAM" id="Coils"/>
    </source>
</evidence>
<evidence type="ECO:0000313" key="3">
    <source>
        <dbReference type="Proteomes" id="UP000242141"/>
    </source>
</evidence>
<dbReference type="EMBL" id="CWGI01000001">
    <property type="protein sequence ID" value="CRX37266.1"/>
    <property type="molecule type" value="Genomic_DNA"/>
</dbReference>
<sequence>MNKEIKIKLFDENNLKFKLLEKGEIGDIINLNSLNNIDLSVIKEKINLLKQTEIRNLIDIKLKQQKKEIDLTYEKQIIELSQKYALKISNLEKDKNYLELNSDAEINKKVTELEKDLKTEINKKEDQIREEAFKQIDKVLQVSNKKTEEINDLKLRLQNYEERSQLTLEKELYKKEQEIFNLKMTNDNLIKKLVTEKDELLDQIDYLKRTKSQNIKLIGNDLENWIDNNLQKNFAWNERITIKKEPKPINGQKPDFMITIKNGSIETKIVIEAKTELLISENKKNNRSHLEKLENYRKRSDSKYAILVSELENEKDFLIYKDSDYKNIFIIRPHVLVSLLQFMISLLTVNQKVLALNLEFEDKQKIVQEWDIFLNDVDKTFSNLKNNVESILEEKDKLYKIATKIGESANKILDSHLGALEKKLKKFSIEKKIVKKITELENIERLNDNFVNEEIKIEEQKKYQL</sequence>
<organism evidence="2 3">
    <name type="scientific">Candidatus Hepatoplasma crinochetorum</name>
    <dbReference type="NCBI Taxonomy" id="295596"/>
    <lineage>
        <taxon>Bacteria</taxon>
        <taxon>Bacillati</taxon>
        <taxon>Mycoplasmatota</taxon>
        <taxon>Mollicutes</taxon>
        <taxon>Candidatus Hepatoplasmataceae</taxon>
        <taxon>Candidatus Hepatoplasma</taxon>
    </lineage>
</organism>
<evidence type="ECO:0008006" key="4">
    <source>
        <dbReference type="Google" id="ProtNLM"/>
    </source>
</evidence>
<name>A0A0G7ZNG5_9MOLU</name>
<protein>
    <recommendedName>
        <fullName evidence="4">DUF2130 domain-containing protein</fullName>
    </recommendedName>
</protein>
<gene>
    <name evidence="2" type="ORF">HEPPS_04960</name>
</gene>
<feature type="coiled-coil region" evidence="1">
    <location>
        <begin position="107"/>
        <end position="210"/>
    </location>
</feature>
<dbReference type="Pfam" id="PF09903">
    <property type="entry name" value="DUF2130"/>
    <property type="match status" value="1"/>
</dbReference>
<evidence type="ECO:0000313" key="2">
    <source>
        <dbReference type="EMBL" id="CRX37266.1"/>
    </source>
</evidence>
<dbReference type="AlphaFoldDB" id="A0A0G7ZNG5"/>
<accession>A0A0G7ZNG5</accession>
<keyword evidence="1" id="KW-0175">Coiled coil</keyword>
<reference evidence="3" key="1">
    <citation type="submission" date="2015-05" db="EMBL/GenBank/DDBJ databases">
        <authorList>
            <person name="Collingro A."/>
        </authorList>
    </citation>
    <scope>NUCLEOTIDE SEQUENCE [LARGE SCALE GENOMIC DNA]</scope>
    <source>
        <strain evidence="3">Ps</strain>
    </source>
</reference>
<dbReference type="Proteomes" id="UP000242141">
    <property type="component" value="Unassembled WGS sequence"/>
</dbReference>